<name>A0A2H0FFK3_9BACT</name>
<evidence type="ECO:0000259" key="4">
    <source>
        <dbReference type="PROSITE" id="PS50893"/>
    </source>
</evidence>
<dbReference type="SUPFAM" id="SSF52540">
    <property type="entry name" value="P-loop containing nucleoside triphosphate hydrolases"/>
    <property type="match status" value="1"/>
</dbReference>
<dbReference type="GO" id="GO:0051301">
    <property type="term" value="P:cell division"/>
    <property type="evidence" value="ECO:0007669"/>
    <property type="project" value="UniProtKB-KW"/>
</dbReference>
<dbReference type="PROSITE" id="PS50893">
    <property type="entry name" value="ABC_TRANSPORTER_2"/>
    <property type="match status" value="1"/>
</dbReference>
<dbReference type="Pfam" id="PF00005">
    <property type="entry name" value="ABC_tran"/>
    <property type="match status" value="1"/>
</dbReference>
<dbReference type="Gene3D" id="3.40.50.300">
    <property type="entry name" value="P-loop containing nucleotide triphosphate hydrolases"/>
    <property type="match status" value="1"/>
</dbReference>
<dbReference type="PROSITE" id="PS00211">
    <property type="entry name" value="ABC_TRANSPORTER_1"/>
    <property type="match status" value="1"/>
</dbReference>
<dbReference type="InterPro" id="IPR003593">
    <property type="entry name" value="AAA+_ATPase"/>
</dbReference>
<dbReference type="InterPro" id="IPR027417">
    <property type="entry name" value="P-loop_NTPase"/>
</dbReference>
<dbReference type="GO" id="GO:0005524">
    <property type="term" value="F:ATP binding"/>
    <property type="evidence" value="ECO:0007669"/>
    <property type="project" value="UniProtKB-KW"/>
</dbReference>
<evidence type="ECO:0000313" key="5">
    <source>
        <dbReference type="EMBL" id="PIQ05362.1"/>
    </source>
</evidence>
<dbReference type="PANTHER" id="PTHR24220">
    <property type="entry name" value="IMPORT ATP-BINDING PROTEIN"/>
    <property type="match status" value="1"/>
</dbReference>
<dbReference type="AlphaFoldDB" id="A0A2H0FFK3"/>
<dbReference type="Proteomes" id="UP000230778">
    <property type="component" value="Unassembled WGS sequence"/>
</dbReference>
<comment type="similarity">
    <text evidence="1">Belongs to the ABC transporter superfamily.</text>
</comment>
<keyword evidence="3 5" id="KW-0067">ATP-binding</keyword>
<evidence type="ECO:0000313" key="6">
    <source>
        <dbReference type="Proteomes" id="UP000230778"/>
    </source>
</evidence>
<accession>A0A2H0FFK3</accession>
<dbReference type="GO" id="GO:0005886">
    <property type="term" value="C:plasma membrane"/>
    <property type="evidence" value="ECO:0007669"/>
    <property type="project" value="TreeGrafter"/>
</dbReference>
<gene>
    <name evidence="5" type="ORF">COW72_02800</name>
</gene>
<proteinExistence type="inferred from homology"/>
<dbReference type="GO" id="GO:0016887">
    <property type="term" value="F:ATP hydrolysis activity"/>
    <property type="evidence" value="ECO:0007669"/>
    <property type="project" value="InterPro"/>
</dbReference>
<evidence type="ECO:0000256" key="3">
    <source>
        <dbReference type="ARBA" id="ARBA00022840"/>
    </source>
</evidence>
<comment type="caution">
    <text evidence="5">The sequence shown here is derived from an EMBL/GenBank/DDBJ whole genome shotgun (WGS) entry which is preliminary data.</text>
</comment>
<dbReference type="PANTHER" id="PTHR24220:SF470">
    <property type="entry name" value="CELL DIVISION ATP-BINDING PROTEIN FTSE"/>
    <property type="match status" value="1"/>
</dbReference>
<evidence type="ECO:0000256" key="2">
    <source>
        <dbReference type="ARBA" id="ARBA00022741"/>
    </source>
</evidence>
<evidence type="ECO:0000256" key="1">
    <source>
        <dbReference type="ARBA" id="ARBA00005417"/>
    </source>
</evidence>
<dbReference type="EMBL" id="PCUC01000147">
    <property type="protein sequence ID" value="PIQ05362.1"/>
    <property type="molecule type" value="Genomic_DNA"/>
</dbReference>
<dbReference type="GO" id="GO:0022857">
    <property type="term" value="F:transmembrane transporter activity"/>
    <property type="evidence" value="ECO:0007669"/>
    <property type="project" value="TreeGrafter"/>
</dbReference>
<feature type="domain" description="ABC transporter" evidence="4">
    <location>
        <begin position="2"/>
        <end position="232"/>
    </location>
</feature>
<keyword evidence="5" id="KW-0131">Cell cycle</keyword>
<protein>
    <submittedName>
        <fullName evidence="5">Cell division ATP-binding protein FtsE</fullName>
    </submittedName>
</protein>
<dbReference type="InterPro" id="IPR015854">
    <property type="entry name" value="ABC_transpr_LolD-like"/>
</dbReference>
<sequence>MIKFQEVTKIFPTNSPNGYPTTALDNISFEIKPKEFVSIVGRSGAGKTTLLRLLMAEEKPTRGQVFIDGLDIHKIKPGKLPAVRRRIGAVFQDYKLLPSKTAYENVAYVMEVIGADDLEIARDVPEVIEIVGLTERTNNFPVELSGGEKQRLSIARALIHRPEVILADEPTGNLDPYNTSDIIRLLLKIHELGTTVVLSTHNKEIINKLGKRVITLENGKIIRDEEEGRFIL</sequence>
<reference evidence="5 6" key="1">
    <citation type="submission" date="2017-09" db="EMBL/GenBank/DDBJ databases">
        <title>Depth-based differentiation of microbial function through sediment-hosted aquifers and enrichment of novel symbionts in the deep terrestrial subsurface.</title>
        <authorList>
            <person name="Probst A.J."/>
            <person name="Ladd B."/>
            <person name="Jarett J.K."/>
            <person name="Geller-Mcgrath D.E."/>
            <person name="Sieber C.M."/>
            <person name="Emerson J.B."/>
            <person name="Anantharaman K."/>
            <person name="Thomas B.C."/>
            <person name="Malmstrom R."/>
            <person name="Stieglmeier M."/>
            <person name="Klingl A."/>
            <person name="Woyke T."/>
            <person name="Ryan C.M."/>
            <person name="Banfield J.F."/>
        </authorList>
    </citation>
    <scope>NUCLEOTIDE SEQUENCE [LARGE SCALE GENOMIC DNA]</scope>
    <source>
        <strain evidence="5">CG18_big_fil_WC_8_21_14_2_50_37_10</strain>
    </source>
</reference>
<dbReference type="InterPro" id="IPR003439">
    <property type="entry name" value="ABC_transporter-like_ATP-bd"/>
</dbReference>
<keyword evidence="2" id="KW-0547">Nucleotide-binding</keyword>
<dbReference type="FunFam" id="3.40.50.300:FF:000056">
    <property type="entry name" value="Cell division ATP-binding protein FtsE"/>
    <property type="match status" value="1"/>
</dbReference>
<keyword evidence="5" id="KW-0132">Cell division</keyword>
<organism evidence="5 6">
    <name type="scientific">Candidatus Nealsonbacteria bacterium CG18_big_fil_WC_8_21_14_2_50_37_10</name>
    <dbReference type="NCBI Taxonomy" id="1974717"/>
    <lineage>
        <taxon>Bacteria</taxon>
        <taxon>Candidatus Nealsoniibacteriota</taxon>
    </lineage>
</organism>
<dbReference type="SMART" id="SM00382">
    <property type="entry name" value="AAA"/>
    <property type="match status" value="1"/>
</dbReference>
<dbReference type="InterPro" id="IPR017871">
    <property type="entry name" value="ABC_transporter-like_CS"/>
</dbReference>